<sequence length="86" mass="9971">LILSLVAQKKKPHRIAEELILPCTKEMVLSVLDEDATRKISDISVSNNTIRRSIADSFTDLRSQSVEEMMDVHYSQFNLMKRQMYL</sequence>
<reference evidence="1 2" key="1">
    <citation type="submission" date="2015-01" db="EMBL/GenBank/DDBJ databases">
        <title>Evolution of Trichinella species and genotypes.</title>
        <authorList>
            <person name="Korhonen P.K."/>
            <person name="Edoardo P."/>
            <person name="Giuseppe L.R."/>
            <person name="Gasser R.B."/>
        </authorList>
    </citation>
    <scope>NUCLEOTIDE SEQUENCE [LARGE SCALE GENOMIC DNA]</scope>
    <source>
        <strain evidence="1">ISS1029</strain>
    </source>
</reference>
<feature type="non-terminal residue" evidence="1">
    <location>
        <position position="1"/>
    </location>
</feature>
<proteinExistence type="predicted"/>
<dbReference type="PANTHER" id="PTHR45913:SF19">
    <property type="entry name" value="LOW QUALITY PROTEIN: ZINC FINGER BED DOMAIN-CONTAINING PROTEIN 5-LIKE"/>
    <property type="match status" value="1"/>
</dbReference>
<dbReference type="PANTHER" id="PTHR45913">
    <property type="entry name" value="EPM2A-INTERACTING PROTEIN 1"/>
    <property type="match status" value="1"/>
</dbReference>
<name>A0A0V1HFC4_9BILA</name>
<evidence type="ECO:0000313" key="1">
    <source>
        <dbReference type="EMBL" id="KRZ08772.1"/>
    </source>
</evidence>
<protein>
    <submittedName>
        <fullName evidence="1">SCAN domain-containing protein 3</fullName>
    </submittedName>
</protein>
<evidence type="ECO:0000313" key="2">
    <source>
        <dbReference type="Proteomes" id="UP000055024"/>
    </source>
</evidence>
<dbReference type="Proteomes" id="UP000055024">
    <property type="component" value="Unassembled WGS sequence"/>
</dbReference>
<dbReference type="AlphaFoldDB" id="A0A0V1HFC4"/>
<accession>A0A0V1HFC4</accession>
<gene>
    <name evidence="1" type="primary">SCAND3</name>
    <name evidence="1" type="ORF">T11_7748</name>
</gene>
<organism evidence="1 2">
    <name type="scientific">Trichinella zimbabwensis</name>
    <dbReference type="NCBI Taxonomy" id="268475"/>
    <lineage>
        <taxon>Eukaryota</taxon>
        <taxon>Metazoa</taxon>
        <taxon>Ecdysozoa</taxon>
        <taxon>Nematoda</taxon>
        <taxon>Enoplea</taxon>
        <taxon>Dorylaimia</taxon>
        <taxon>Trichinellida</taxon>
        <taxon>Trichinellidae</taxon>
        <taxon>Trichinella</taxon>
    </lineage>
</organism>
<dbReference type="EMBL" id="JYDP01000081">
    <property type="protein sequence ID" value="KRZ08772.1"/>
    <property type="molecule type" value="Genomic_DNA"/>
</dbReference>
<comment type="caution">
    <text evidence="1">The sequence shown here is derived from an EMBL/GenBank/DDBJ whole genome shotgun (WGS) entry which is preliminary data.</text>
</comment>
<keyword evidence="2" id="KW-1185">Reference proteome</keyword>
<dbReference type="OrthoDB" id="10067200at2759"/>
<dbReference type="STRING" id="268475.A0A0V1HFC4"/>